<dbReference type="PANTHER" id="PTHR43272:SF33">
    <property type="entry name" value="AMP-BINDING DOMAIN-CONTAINING PROTEIN-RELATED"/>
    <property type="match status" value="1"/>
</dbReference>
<accession>A0ABD5RDF9</accession>
<dbReference type="Gene3D" id="3.40.50.12780">
    <property type="entry name" value="N-terminal domain of ligase-like"/>
    <property type="match status" value="1"/>
</dbReference>
<dbReference type="InterPro" id="IPR000873">
    <property type="entry name" value="AMP-dep_synth/lig_dom"/>
</dbReference>
<dbReference type="EMBL" id="JBHSKX010000002">
    <property type="protein sequence ID" value="MFC5367737.1"/>
    <property type="molecule type" value="Genomic_DNA"/>
</dbReference>
<dbReference type="Pfam" id="PF23562">
    <property type="entry name" value="AMP-binding_C_3"/>
    <property type="match status" value="1"/>
</dbReference>
<gene>
    <name evidence="4" type="ORF">ACFPJ5_12410</name>
</gene>
<proteinExistence type="predicted"/>
<evidence type="ECO:0000259" key="3">
    <source>
        <dbReference type="Pfam" id="PF00501"/>
    </source>
</evidence>
<dbReference type="InterPro" id="IPR020845">
    <property type="entry name" value="AMP-binding_CS"/>
</dbReference>
<protein>
    <submittedName>
        <fullName evidence="4">AMP-dependent synthetase/ligase</fullName>
    </submittedName>
</protein>
<dbReference type="GO" id="GO:0005524">
    <property type="term" value="F:ATP binding"/>
    <property type="evidence" value="ECO:0007669"/>
    <property type="project" value="UniProtKB-KW"/>
</dbReference>
<organism evidence="4 5">
    <name type="scientific">Salinirubrum litoreum</name>
    <dbReference type="NCBI Taxonomy" id="1126234"/>
    <lineage>
        <taxon>Archaea</taxon>
        <taxon>Methanobacteriati</taxon>
        <taxon>Methanobacteriota</taxon>
        <taxon>Stenosarchaea group</taxon>
        <taxon>Halobacteria</taxon>
        <taxon>Halobacteriales</taxon>
        <taxon>Haloferacaceae</taxon>
        <taxon>Salinirubrum</taxon>
    </lineage>
</organism>
<evidence type="ECO:0000256" key="2">
    <source>
        <dbReference type="ARBA" id="ARBA00022840"/>
    </source>
</evidence>
<keyword evidence="5" id="KW-1185">Reference proteome</keyword>
<evidence type="ECO:0000313" key="5">
    <source>
        <dbReference type="Proteomes" id="UP001596201"/>
    </source>
</evidence>
<feature type="domain" description="AMP-dependent synthetase/ligase" evidence="3">
    <location>
        <begin position="55"/>
        <end position="477"/>
    </location>
</feature>
<dbReference type="Pfam" id="PF00501">
    <property type="entry name" value="AMP-binding"/>
    <property type="match status" value="1"/>
</dbReference>
<reference evidence="4 5" key="1">
    <citation type="journal article" date="2019" name="Int. J. Syst. Evol. Microbiol.">
        <title>The Global Catalogue of Microorganisms (GCM) 10K type strain sequencing project: providing services to taxonomists for standard genome sequencing and annotation.</title>
        <authorList>
            <consortium name="The Broad Institute Genomics Platform"/>
            <consortium name="The Broad Institute Genome Sequencing Center for Infectious Disease"/>
            <person name="Wu L."/>
            <person name="Ma J."/>
        </authorList>
    </citation>
    <scope>NUCLEOTIDE SEQUENCE [LARGE SCALE GENOMIC DNA]</scope>
    <source>
        <strain evidence="4 5">CGMCC 1.12237</strain>
    </source>
</reference>
<sequence length="671" mass="73976">MDWWDAEQEFDDEVLGRETLPATFEASAERNASRIAQRYKGGVYDRSLAGTAVPPAPADDYGDVTYAGMQEIVRYLAAGFRDLGFETGDRLGIFAHTRMEWAQTDFAALAAGGVVTTVYTSSSESQVQYLLDDPNASAVVVENAELLERVLAVEDDLDLNFVVVMDDVPDGSGMAGAVRDRDDILLLSEVYERGSEVFDLDSYESWVDARDPDDLASLIYTSGTTGQPKGVQLTHWNFRSNVNQCYRRFGQRPDKGDLPTIGPSATTLSFLPLAHVFERLSGHFLMFAAGATVAYAESPDTLREDFGLVSPTVGTSVPRVYEKLYDAIRSQASESPVRQRIFEWAVGVGQQYHTTDDPGTLLTAKHRLADRLVFSQVREALGGNIDFFISGGGSLSAELCALYHAMGLPILEGYGLTETAPVIAVNPPEQPEIGTIGHPVQDVETALDDTVAGESVTADGQIGELLVRGPNVTEGYWNKPEETASAFIDDLPEGAEKTVEGEYAEGDPDDPWFRTGDIVERRRDGFLVFRERAKQLLVLSTGKNVAPGPIEDGFASSAVVEQCMVVGDGQKFVSALIVPNFDGIRDWASREGIDLPDDAAAVCRHDRVYERIEQEVASVNENFESYEQIKQFRIVPEEFTEENDLMTPTMKKKRRHILEKYADEVNMIYEE</sequence>
<dbReference type="AlphaFoldDB" id="A0ABD5RDF9"/>
<evidence type="ECO:0000256" key="1">
    <source>
        <dbReference type="ARBA" id="ARBA00022741"/>
    </source>
</evidence>
<keyword evidence="1" id="KW-0547">Nucleotide-binding</keyword>
<evidence type="ECO:0000313" key="4">
    <source>
        <dbReference type="EMBL" id="MFC5367737.1"/>
    </source>
</evidence>
<dbReference type="CDD" id="cd05907">
    <property type="entry name" value="VL_LC_FACS_like"/>
    <property type="match status" value="1"/>
</dbReference>
<name>A0ABD5RDF9_9EURY</name>
<dbReference type="RefSeq" id="WP_227229983.1">
    <property type="nucleotide sequence ID" value="NZ_JAJCVJ010000002.1"/>
</dbReference>
<dbReference type="SUPFAM" id="SSF56801">
    <property type="entry name" value="Acetyl-CoA synthetase-like"/>
    <property type="match status" value="1"/>
</dbReference>
<dbReference type="PROSITE" id="PS00455">
    <property type="entry name" value="AMP_BINDING"/>
    <property type="match status" value="1"/>
</dbReference>
<keyword evidence="2" id="KW-0067">ATP-binding</keyword>
<comment type="caution">
    <text evidence="4">The sequence shown here is derived from an EMBL/GenBank/DDBJ whole genome shotgun (WGS) entry which is preliminary data.</text>
</comment>
<dbReference type="InterPro" id="IPR042099">
    <property type="entry name" value="ANL_N_sf"/>
</dbReference>
<dbReference type="Proteomes" id="UP001596201">
    <property type="component" value="Unassembled WGS sequence"/>
</dbReference>
<dbReference type="PANTHER" id="PTHR43272">
    <property type="entry name" value="LONG-CHAIN-FATTY-ACID--COA LIGASE"/>
    <property type="match status" value="1"/>
</dbReference>